<accession>A0AAU7CVU8</accession>
<name>A0AAU7D2X5_9BACT</name>
<dbReference type="RefSeq" id="WP_348266612.1">
    <property type="nucleotide sequence ID" value="NZ_CP121194.1"/>
</dbReference>
<dbReference type="InterPro" id="IPR051043">
    <property type="entry name" value="Sulfatase_Mod_Factor_Kinase"/>
</dbReference>
<dbReference type="EMBL" id="CP121194">
    <property type="protein sequence ID" value="XBH09103.1"/>
    <property type="molecule type" value="Genomic_DNA"/>
</dbReference>
<accession>A0AAU7D2X5</accession>
<evidence type="ECO:0000256" key="1">
    <source>
        <dbReference type="SAM" id="MobiDB-lite"/>
    </source>
</evidence>
<proteinExistence type="predicted"/>
<evidence type="ECO:0000259" key="2">
    <source>
        <dbReference type="Pfam" id="PF03781"/>
    </source>
</evidence>
<dbReference type="Gene3D" id="3.90.1580.10">
    <property type="entry name" value="paralog of FGE (formylglycine-generating enzyme)"/>
    <property type="match status" value="1"/>
</dbReference>
<evidence type="ECO:0000313" key="4">
    <source>
        <dbReference type="EMBL" id="XBH12307.1"/>
    </source>
</evidence>
<feature type="domain" description="Sulfatase-modifying factor enzyme-like" evidence="2">
    <location>
        <begin position="52"/>
        <end position="332"/>
    </location>
</feature>
<dbReference type="InterPro" id="IPR042095">
    <property type="entry name" value="SUMF_sf"/>
</dbReference>
<dbReference type="SUPFAM" id="SSF56436">
    <property type="entry name" value="C-type lectin-like"/>
    <property type="match status" value="1"/>
</dbReference>
<dbReference type="EMBL" id="CP121195">
    <property type="protein sequence ID" value="XBH12307.1"/>
    <property type="molecule type" value="Genomic_DNA"/>
</dbReference>
<feature type="region of interest" description="Disordered" evidence="1">
    <location>
        <begin position="1"/>
        <end position="20"/>
    </location>
</feature>
<dbReference type="PANTHER" id="PTHR23150">
    <property type="entry name" value="SULFATASE MODIFYING FACTOR 1, 2"/>
    <property type="match status" value="1"/>
</dbReference>
<sequence>MVDEVTGGETNSGEHGVEQKSSCCAPVAVRDVAVLEVGKAVAASHAAAELVSDMVSLPGGTFLMGTDYAHGFPLDGEGPVRPVTLSPFQIDRFPVTNEEFAAFVEATGYRTEAEIFGWSFVFWSHIPAERFEALVEDTVAAAPWWCKVPGAFWRQPEGAGSDVRERGRHPVVHVSWNDAGAYAAWASKSLPTEAQWEYAARGGLEQKLYPWGDELTPGGEHRCNIWQGKFPVEDTGEDGFRGSCPVDSFPANGFGIYSVTGNVWEWCADWFHASFSAEPQHDPIGPGNGQSRVMKGGSFLCHASYCNRYRVAARTSNTPDSSASNIGFRCVKAG</sequence>
<dbReference type="AlphaFoldDB" id="A0AAU7D2X5"/>
<dbReference type="InterPro" id="IPR005532">
    <property type="entry name" value="SUMF_dom"/>
</dbReference>
<dbReference type="InterPro" id="IPR016187">
    <property type="entry name" value="CTDL_fold"/>
</dbReference>
<protein>
    <submittedName>
        <fullName evidence="4">Formylglycine-generating enzyme family protein</fullName>
    </submittedName>
</protein>
<dbReference type="Pfam" id="PF03781">
    <property type="entry name" value="FGE-sulfatase"/>
    <property type="match status" value="1"/>
</dbReference>
<dbReference type="KEGG" id="epl:P4G45_11455"/>
<dbReference type="GO" id="GO:0120147">
    <property type="term" value="F:formylglycine-generating oxidase activity"/>
    <property type="evidence" value="ECO:0007669"/>
    <property type="project" value="TreeGrafter"/>
</dbReference>
<organism evidence="4">
    <name type="scientific">Edaphobacter paludis</name>
    <dbReference type="NCBI Taxonomy" id="3035702"/>
    <lineage>
        <taxon>Bacteria</taxon>
        <taxon>Pseudomonadati</taxon>
        <taxon>Acidobacteriota</taxon>
        <taxon>Terriglobia</taxon>
        <taxon>Terriglobales</taxon>
        <taxon>Acidobacteriaceae</taxon>
        <taxon>Edaphobacter</taxon>
    </lineage>
</organism>
<reference evidence="4" key="1">
    <citation type="submission" date="2023-03" db="EMBL/GenBank/DDBJ databases">
        <title>Edaphobacter sp.</title>
        <authorList>
            <person name="Huber K.J."/>
            <person name="Papendorf J."/>
            <person name="Pilke C."/>
            <person name="Bunk B."/>
            <person name="Sproeer C."/>
            <person name="Pester M."/>
        </authorList>
    </citation>
    <scope>NUCLEOTIDE SEQUENCE</scope>
    <source>
        <strain evidence="3">DSM 109919</strain>
        <strain evidence="4">DSM 109920</strain>
    </source>
</reference>
<gene>
    <name evidence="3" type="ORF">P4G45_11455</name>
    <name evidence="4" type="ORF">P8936_11400</name>
</gene>
<dbReference type="PANTHER" id="PTHR23150:SF19">
    <property type="entry name" value="FORMYLGLYCINE-GENERATING ENZYME"/>
    <property type="match status" value="1"/>
</dbReference>
<evidence type="ECO:0000313" key="3">
    <source>
        <dbReference type="EMBL" id="XBH09103.1"/>
    </source>
</evidence>